<comment type="caution">
    <text evidence="1">The sequence shown here is derived from an EMBL/GenBank/DDBJ whole genome shotgun (WGS) entry which is preliminary data.</text>
</comment>
<accession>A0A4R3MPD6</accession>
<reference evidence="1 2" key="1">
    <citation type="submission" date="2019-03" db="EMBL/GenBank/DDBJ databases">
        <title>Genomic Encyclopedia of Type Strains, Phase IV (KMG-IV): sequencing the most valuable type-strain genomes for metagenomic binning, comparative biology and taxonomic classification.</title>
        <authorList>
            <person name="Goeker M."/>
        </authorList>
    </citation>
    <scope>NUCLEOTIDE SEQUENCE [LARGE SCALE GENOMIC DNA]</scope>
    <source>
        <strain evidence="1 2">DSM 24629</strain>
    </source>
</reference>
<dbReference type="RefSeq" id="WP_132250768.1">
    <property type="nucleotide sequence ID" value="NZ_SMAL01000002.1"/>
</dbReference>
<protein>
    <submittedName>
        <fullName evidence="1">Uncharacterized protein</fullName>
    </submittedName>
</protein>
<dbReference type="Proteomes" id="UP000294902">
    <property type="component" value="Unassembled WGS sequence"/>
</dbReference>
<dbReference type="EMBL" id="SMAL01000002">
    <property type="protein sequence ID" value="TCT16402.1"/>
    <property type="molecule type" value="Genomic_DNA"/>
</dbReference>
<organism evidence="1 2">
    <name type="scientific">Natranaerovirga pectinivora</name>
    <dbReference type="NCBI Taxonomy" id="682400"/>
    <lineage>
        <taxon>Bacteria</taxon>
        <taxon>Bacillati</taxon>
        <taxon>Bacillota</taxon>
        <taxon>Clostridia</taxon>
        <taxon>Lachnospirales</taxon>
        <taxon>Natranaerovirgaceae</taxon>
        <taxon>Natranaerovirga</taxon>
    </lineage>
</organism>
<sequence length="102" mass="11630">MAKGKTIAEVKKEMRQKAIKALEESLLMIEADAKLLVGVKTATLKRSMTHNIEETEDKIKGEVGSYGVDYAYYHSLDNPYLEDARDMNLEAIRRKIKDVLQE</sequence>
<gene>
    <name evidence="1" type="ORF">EDC18_102421</name>
</gene>
<name>A0A4R3MPD6_9FIRM</name>
<keyword evidence="2" id="KW-1185">Reference proteome</keyword>
<dbReference type="AlphaFoldDB" id="A0A4R3MPD6"/>
<proteinExistence type="predicted"/>
<evidence type="ECO:0000313" key="2">
    <source>
        <dbReference type="Proteomes" id="UP000294902"/>
    </source>
</evidence>
<evidence type="ECO:0000313" key="1">
    <source>
        <dbReference type="EMBL" id="TCT16402.1"/>
    </source>
</evidence>